<dbReference type="AlphaFoldDB" id="A0A6P7FK89"/>
<evidence type="ECO:0000259" key="13">
    <source>
        <dbReference type="PROSITE" id="PS51722"/>
    </source>
</evidence>
<keyword evidence="6" id="KW-0479">Metal-binding</keyword>
<dbReference type="EC" id="3.6.5.3" evidence="4"/>
<dbReference type="InterPro" id="IPR027417">
    <property type="entry name" value="P-loop_NTPase"/>
</dbReference>
<evidence type="ECO:0000256" key="2">
    <source>
        <dbReference type="ARBA" id="ARBA00007249"/>
    </source>
</evidence>
<dbReference type="SUPFAM" id="SSF50465">
    <property type="entry name" value="EF-Tu/eEF-1alpha/eIF2-gamma C-terminal domain"/>
    <property type="match status" value="1"/>
</dbReference>
<dbReference type="CDD" id="cd03697">
    <property type="entry name" value="EFTU_II"/>
    <property type="match status" value="1"/>
</dbReference>
<dbReference type="InterPro" id="IPR004160">
    <property type="entry name" value="Transl_elong_EFTu/EF1A_C"/>
</dbReference>
<evidence type="ECO:0000256" key="3">
    <source>
        <dbReference type="ARBA" id="ARBA00011245"/>
    </source>
</evidence>
<keyword evidence="10" id="KW-0460">Magnesium</keyword>
<evidence type="ECO:0000256" key="10">
    <source>
        <dbReference type="ARBA" id="ARBA00022842"/>
    </source>
</evidence>
<dbReference type="EnsemblMetazoa" id="XM_028280610.2">
    <property type="protein sequence ID" value="XP_028136411.1"/>
    <property type="gene ID" value="LOC114331132"/>
</dbReference>
<dbReference type="InterPro" id="IPR033720">
    <property type="entry name" value="EFTU_2"/>
</dbReference>
<keyword evidence="11" id="KW-0648">Protein biosynthesis</keyword>
<dbReference type="GO" id="GO:0070125">
    <property type="term" value="P:mitochondrial translational elongation"/>
    <property type="evidence" value="ECO:0007669"/>
    <property type="project" value="TreeGrafter"/>
</dbReference>
<dbReference type="Pfam" id="PF00009">
    <property type="entry name" value="GTP_EFTU"/>
    <property type="match status" value="1"/>
</dbReference>
<dbReference type="GeneID" id="114331132"/>
<evidence type="ECO:0000256" key="5">
    <source>
        <dbReference type="ARBA" id="ARBA00022490"/>
    </source>
</evidence>
<evidence type="ECO:0000256" key="9">
    <source>
        <dbReference type="ARBA" id="ARBA00022801"/>
    </source>
</evidence>
<organism evidence="16">
    <name type="scientific">Diabrotica virgifera virgifera</name>
    <name type="common">western corn rootworm</name>
    <dbReference type="NCBI Taxonomy" id="50390"/>
    <lineage>
        <taxon>Eukaryota</taxon>
        <taxon>Metazoa</taxon>
        <taxon>Ecdysozoa</taxon>
        <taxon>Arthropoda</taxon>
        <taxon>Hexapoda</taxon>
        <taxon>Insecta</taxon>
        <taxon>Pterygota</taxon>
        <taxon>Neoptera</taxon>
        <taxon>Endopterygota</taxon>
        <taxon>Coleoptera</taxon>
        <taxon>Polyphaga</taxon>
        <taxon>Cucujiformia</taxon>
        <taxon>Chrysomeloidea</taxon>
        <taxon>Chrysomelidae</taxon>
        <taxon>Galerucinae</taxon>
        <taxon>Diabroticina</taxon>
        <taxon>Diabroticites</taxon>
        <taxon>Diabrotica</taxon>
    </lineage>
</organism>
<dbReference type="NCBIfam" id="NF000766">
    <property type="entry name" value="PRK00049.1"/>
    <property type="match status" value="1"/>
</dbReference>
<dbReference type="InParanoid" id="A0A6P7FK89"/>
<dbReference type="PROSITE" id="PS51722">
    <property type="entry name" value="G_TR_2"/>
    <property type="match status" value="1"/>
</dbReference>
<dbReference type="GO" id="GO:0005739">
    <property type="term" value="C:mitochondrion"/>
    <property type="evidence" value="ECO:0007669"/>
    <property type="project" value="TreeGrafter"/>
</dbReference>
<dbReference type="CDD" id="cd01884">
    <property type="entry name" value="EF_Tu"/>
    <property type="match status" value="1"/>
</dbReference>
<evidence type="ECO:0000256" key="1">
    <source>
        <dbReference type="ARBA" id="ARBA00004496"/>
    </source>
</evidence>
<gene>
    <name evidence="16" type="primary">LOC114331132</name>
</gene>
<keyword evidence="9" id="KW-0378">Hydrolase</keyword>
<dbReference type="FunFam" id="3.40.50.300:FF:000576">
    <property type="entry name" value="Elongation factor Tu"/>
    <property type="match status" value="1"/>
</dbReference>
<dbReference type="InterPro" id="IPR009000">
    <property type="entry name" value="Transl_B-barrel_sf"/>
</dbReference>
<dbReference type="PANTHER" id="PTHR43721">
    <property type="entry name" value="ELONGATION FACTOR TU-RELATED"/>
    <property type="match status" value="1"/>
</dbReference>
<dbReference type="PANTHER" id="PTHR43721:SF2">
    <property type="entry name" value="ELONGATION FACTOR TU, MITOCHONDRIAL"/>
    <property type="match status" value="1"/>
</dbReference>
<comment type="subcellular location">
    <subcellularLocation>
        <location evidence="1">Cytoplasm</location>
    </subcellularLocation>
</comment>
<dbReference type="InterPro" id="IPR000795">
    <property type="entry name" value="T_Tr_GTP-bd_dom"/>
</dbReference>
<keyword evidence="5" id="KW-0963">Cytoplasm</keyword>
<name>A0A6P7FK89_DIAVI</name>
<dbReference type="Pfam" id="PF03144">
    <property type="entry name" value="GTP_EFTU_D2"/>
    <property type="match status" value="1"/>
</dbReference>
<dbReference type="InterPro" id="IPR031157">
    <property type="entry name" value="G_TR_CS"/>
</dbReference>
<sequence length="456" mass="50221">MLTYSICRTFTKEIVKSKYPLKISVLDCVKHFSQFSQNKGNHSLPLPKLILNYCTDIKKNINVGTIGHVDHGKTTLTAAITKVLQKDGLAKYVSYDEIDRAPEEKARGITINAAHIGYSTKKRSYAHTDCPGHADFIKNMISGVSQMDGAILVVAATDGQMPQTREHLLLAKQVGVTKVIVFVNKADLVDQEILDLVELEIRELLEDFGFDGTNTPFIFGSALEAMNDKETKFGIPAIKELIACLDSYIPDPQRDVTSPFMLPIDNAFTVPGRGTVVVGTIFRGVMKKLQEAELLGFDNQFKTTVTDIQVFKKSVAEAKAGDNVGTLLRGIKLKDISKGMLLCAPNSVKISNRFKASIYFLSSREGGRTKPITGKYCQQLFSRTWNVACRIDLGEEVKMILPGEHGSVDLTLLWKMVMLPGQQFTIRENNITVATGIITETLPSIAVTSSLGKLTV</sequence>
<protein>
    <recommendedName>
        <fullName evidence="4">protein-synthesizing GTPase</fullName>
        <ecNumber evidence="4">3.6.5.3</ecNumber>
    </recommendedName>
</protein>
<dbReference type="InterPro" id="IPR050055">
    <property type="entry name" value="EF-Tu_GTPase"/>
</dbReference>
<keyword evidence="7" id="KW-0547">Nucleotide-binding</keyword>
<dbReference type="KEGG" id="dvv:114331132"/>
<evidence type="ECO:0000256" key="7">
    <source>
        <dbReference type="ARBA" id="ARBA00022741"/>
    </source>
</evidence>
<evidence type="ECO:0000256" key="4">
    <source>
        <dbReference type="ARBA" id="ARBA00011986"/>
    </source>
</evidence>
<keyword evidence="12" id="KW-0342">GTP-binding</keyword>
<accession>A0A6P7FK89</accession>
<dbReference type="PRINTS" id="PR00315">
    <property type="entry name" value="ELONGATNFCT"/>
</dbReference>
<dbReference type="Pfam" id="PF03143">
    <property type="entry name" value="GTP_EFTU_D3"/>
    <property type="match status" value="1"/>
</dbReference>
<dbReference type="GO" id="GO:0003746">
    <property type="term" value="F:translation elongation factor activity"/>
    <property type="evidence" value="ECO:0007669"/>
    <property type="project" value="UniProtKB-KW"/>
</dbReference>
<dbReference type="RefSeq" id="XP_028136411.1">
    <property type="nucleotide sequence ID" value="XM_028280610.1"/>
</dbReference>
<dbReference type="GO" id="GO:0005525">
    <property type="term" value="F:GTP binding"/>
    <property type="evidence" value="ECO:0007669"/>
    <property type="project" value="UniProtKB-KW"/>
</dbReference>
<keyword evidence="8" id="KW-0251">Elongation factor</keyword>
<evidence type="ECO:0000313" key="15">
    <source>
        <dbReference type="Proteomes" id="UP001652700"/>
    </source>
</evidence>
<dbReference type="InterPro" id="IPR004161">
    <property type="entry name" value="EFTu-like_2"/>
</dbReference>
<dbReference type="CDD" id="cd03706">
    <property type="entry name" value="mtEFTU_III"/>
    <property type="match status" value="1"/>
</dbReference>
<dbReference type="InterPro" id="IPR005225">
    <property type="entry name" value="Small_GTP-bd"/>
</dbReference>
<evidence type="ECO:0000256" key="8">
    <source>
        <dbReference type="ARBA" id="ARBA00022768"/>
    </source>
</evidence>
<dbReference type="Gene3D" id="3.40.50.300">
    <property type="entry name" value="P-loop containing nucleotide triphosphate hydrolases"/>
    <property type="match status" value="1"/>
</dbReference>
<evidence type="ECO:0000256" key="6">
    <source>
        <dbReference type="ARBA" id="ARBA00022723"/>
    </source>
</evidence>
<dbReference type="Gene3D" id="2.40.30.10">
    <property type="entry name" value="Translation factors"/>
    <property type="match status" value="2"/>
</dbReference>
<dbReference type="PROSITE" id="PS00301">
    <property type="entry name" value="G_TR_1"/>
    <property type="match status" value="1"/>
</dbReference>
<feature type="domain" description="Tr-type G" evidence="13">
    <location>
        <begin position="58"/>
        <end position="253"/>
    </location>
</feature>
<dbReference type="SUPFAM" id="SSF50447">
    <property type="entry name" value="Translation proteins"/>
    <property type="match status" value="1"/>
</dbReference>
<evidence type="ECO:0000313" key="14">
    <source>
        <dbReference type="EnsemblMetazoa" id="XP_028136411.1"/>
    </source>
</evidence>
<comment type="similarity">
    <text evidence="2">Belongs to the TRAFAC class translation factor GTPase superfamily. Classic translation factor GTPase family. EF-Tu/EF-1A subfamily.</text>
</comment>
<dbReference type="InterPro" id="IPR041709">
    <property type="entry name" value="EF-Tu_GTP-bd"/>
</dbReference>
<keyword evidence="15" id="KW-1185">Reference proteome</keyword>
<reference evidence="16" key="1">
    <citation type="submission" date="2025-04" db="UniProtKB">
        <authorList>
            <consortium name="RefSeq"/>
        </authorList>
    </citation>
    <scope>IDENTIFICATION</scope>
    <source>
        <tissue evidence="16">Whole insect</tissue>
    </source>
</reference>
<dbReference type="FunFam" id="2.40.30.10:FF:000085">
    <property type="entry name" value="Elongation factor Tu"/>
    <property type="match status" value="1"/>
</dbReference>
<dbReference type="SUPFAM" id="SSF52540">
    <property type="entry name" value="P-loop containing nucleoside triphosphate hydrolases"/>
    <property type="match status" value="1"/>
</dbReference>
<evidence type="ECO:0000256" key="11">
    <source>
        <dbReference type="ARBA" id="ARBA00022917"/>
    </source>
</evidence>
<dbReference type="GO" id="GO:0003924">
    <property type="term" value="F:GTPase activity"/>
    <property type="evidence" value="ECO:0007669"/>
    <property type="project" value="InterPro"/>
</dbReference>
<proteinExistence type="inferred from homology"/>
<reference evidence="14" key="2">
    <citation type="submission" date="2025-05" db="UniProtKB">
        <authorList>
            <consortium name="EnsemblMetazoa"/>
        </authorList>
    </citation>
    <scope>IDENTIFICATION</scope>
</reference>
<dbReference type="GO" id="GO:0046872">
    <property type="term" value="F:metal ion binding"/>
    <property type="evidence" value="ECO:0007669"/>
    <property type="project" value="UniProtKB-KW"/>
</dbReference>
<dbReference type="NCBIfam" id="TIGR00231">
    <property type="entry name" value="small_GTP"/>
    <property type="match status" value="1"/>
</dbReference>
<dbReference type="Proteomes" id="UP001652700">
    <property type="component" value="Unplaced"/>
</dbReference>
<comment type="subunit">
    <text evidence="3">Monomer.</text>
</comment>
<dbReference type="FunCoup" id="A0A6P7FK89">
    <property type="interactions" value="62"/>
</dbReference>
<evidence type="ECO:0000313" key="16">
    <source>
        <dbReference type="RefSeq" id="XP_028136411.1"/>
    </source>
</evidence>
<evidence type="ECO:0000256" key="12">
    <source>
        <dbReference type="ARBA" id="ARBA00023134"/>
    </source>
</evidence>
<dbReference type="NCBIfam" id="NF009372">
    <property type="entry name" value="PRK12735.1"/>
    <property type="match status" value="1"/>
</dbReference>
<dbReference type="OrthoDB" id="2067at2759"/>
<dbReference type="InterPro" id="IPR009001">
    <property type="entry name" value="Transl_elong_EF1A/Init_IF2_C"/>
</dbReference>
<dbReference type="NCBIfam" id="NF009373">
    <property type="entry name" value="PRK12736.1"/>
    <property type="match status" value="1"/>
</dbReference>